<evidence type="ECO:0000256" key="1">
    <source>
        <dbReference type="SAM" id="MobiDB-lite"/>
    </source>
</evidence>
<evidence type="ECO:0000313" key="3">
    <source>
        <dbReference type="Proteomes" id="UP000693946"/>
    </source>
</evidence>
<comment type="caution">
    <text evidence="2">The sequence shown here is derived from an EMBL/GenBank/DDBJ whole genome shotgun (WGS) entry which is preliminary data.</text>
</comment>
<dbReference type="EMBL" id="JAGKHQ010000016">
    <property type="protein sequence ID" value="KAG7494813.1"/>
    <property type="molecule type" value="Genomic_DNA"/>
</dbReference>
<keyword evidence="3" id="KW-1185">Reference proteome</keyword>
<proteinExistence type="predicted"/>
<feature type="compositionally biased region" description="Polar residues" evidence="1">
    <location>
        <begin position="26"/>
        <end position="49"/>
    </location>
</feature>
<dbReference type="Proteomes" id="UP000693946">
    <property type="component" value="Linkage Group LG4"/>
</dbReference>
<feature type="region of interest" description="Disordered" evidence="1">
    <location>
        <begin position="1"/>
        <end position="49"/>
    </location>
</feature>
<accession>A0AAV6QNR8</accession>
<name>A0AAV6QNR8_SOLSE</name>
<sequence length="64" mass="6965">MAEAVKQLRDQMLSGTPPEPKGTAPSGGNVTPQTQLRNINIPTPSKFDSTPETCRGFVTMHSYF</sequence>
<reference evidence="2 3" key="1">
    <citation type="journal article" date="2021" name="Sci. Rep.">
        <title>Chromosome anchoring in Senegalese sole (Solea senegalensis) reveals sex-associated markers and genome rearrangements in flatfish.</title>
        <authorList>
            <person name="Guerrero-Cozar I."/>
            <person name="Gomez-Garrido J."/>
            <person name="Berbel C."/>
            <person name="Martinez-Blanch J.F."/>
            <person name="Alioto T."/>
            <person name="Claros M.G."/>
            <person name="Gagnaire P.A."/>
            <person name="Manchado M."/>
        </authorList>
    </citation>
    <scope>NUCLEOTIDE SEQUENCE [LARGE SCALE GENOMIC DNA]</scope>
    <source>
        <strain evidence="2">Sse05_10M</strain>
    </source>
</reference>
<dbReference type="AlphaFoldDB" id="A0AAV6QNR8"/>
<protein>
    <submittedName>
        <fullName evidence="2">Uncharacterized protein</fullName>
    </submittedName>
</protein>
<gene>
    <name evidence="2" type="ORF">JOB18_038149</name>
</gene>
<evidence type="ECO:0000313" key="2">
    <source>
        <dbReference type="EMBL" id="KAG7494813.1"/>
    </source>
</evidence>
<organism evidence="2 3">
    <name type="scientific">Solea senegalensis</name>
    <name type="common">Senegalese sole</name>
    <dbReference type="NCBI Taxonomy" id="28829"/>
    <lineage>
        <taxon>Eukaryota</taxon>
        <taxon>Metazoa</taxon>
        <taxon>Chordata</taxon>
        <taxon>Craniata</taxon>
        <taxon>Vertebrata</taxon>
        <taxon>Euteleostomi</taxon>
        <taxon>Actinopterygii</taxon>
        <taxon>Neopterygii</taxon>
        <taxon>Teleostei</taxon>
        <taxon>Neoteleostei</taxon>
        <taxon>Acanthomorphata</taxon>
        <taxon>Carangaria</taxon>
        <taxon>Pleuronectiformes</taxon>
        <taxon>Pleuronectoidei</taxon>
        <taxon>Soleidae</taxon>
        <taxon>Solea</taxon>
    </lineage>
</organism>